<dbReference type="Pfam" id="PF00984">
    <property type="entry name" value="UDPG_MGDP_dh"/>
    <property type="match status" value="1"/>
</dbReference>
<comment type="catalytic activity">
    <reaction evidence="7 8">
        <text>UDP-alpha-D-glucose + 2 NAD(+) + H2O = UDP-alpha-D-glucuronate + 2 NADH + 3 H(+)</text>
        <dbReference type="Rhea" id="RHEA:23596"/>
        <dbReference type="ChEBI" id="CHEBI:15377"/>
        <dbReference type="ChEBI" id="CHEBI:15378"/>
        <dbReference type="ChEBI" id="CHEBI:57540"/>
        <dbReference type="ChEBI" id="CHEBI:57945"/>
        <dbReference type="ChEBI" id="CHEBI:58052"/>
        <dbReference type="ChEBI" id="CHEBI:58885"/>
        <dbReference type="EC" id="1.1.1.22"/>
    </reaction>
</comment>
<dbReference type="AlphaFoldDB" id="A0A1L5P6R1"/>
<accession>A0A1L5P6R1</accession>
<keyword evidence="6 8" id="KW-0520">NAD</keyword>
<evidence type="ECO:0000259" key="12">
    <source>
        <dbReference type="SMART" id="SM00984"/>
    </source>
</evidence>
<protein>
    <recommendedName>
        <fullName evidence="4 8">UDP-glucose 6-dehydrogenase</fullName>
        <ecNumber evidence="3 8">1.1.1.22</ecNumber>
    </recommendedName>
</protein>
<dbReference type="InterPro" id="IPR017476">
    <property type="entry name" value="UDP-Glc/GDP-Man"/>
</dbReference>
<dbReference type="EMBL" id="CP017241">
    <property type="protein sequence ID" value="APO75813.1"/>
    <property type="molecule type" value="Genomic_DNA"/>
</dbReference>
<comment type="similarity">
    <text evidence="2 8">Belongs to the UDP-glucose/GDP-mannose dehydrogenase family.</text>
</comment>
<keyword evidence="5 8" id="KW-0560">Oxidoreductase</keyword>
<dbReference type="SMART" id="SM00984">
    <property type="entry name" value="UDPG_MGDP_dh_C"/>
    <property type="match status" value="1"/>
</dbReference>
<dbReference type="GO" id="GO:0051287">
    <property type="term" value="F:NAD binding"/>
    <property type="evidence" value="ECO:0007669"/>
    <property type="project" value="InterPro"/>
</dbReference>
<dbReference type="Pfam" id="PF03721">
    <property type="entry name" value="UDPG_MGDP_dh_N"/>
    <property type="match status" value="1"/>
</dbReference>
<dbReference type="GO" id="GO:0000271">
    <property type="term" value="P:polysaccharide biosynthetic process"/>
    <property type="evidence" value="ECO:0007669"/>
    <property type="project" value="InterPro"/>
</dbReference>
<dbReference type="InterPro" id="IPR008927">
    <property type="entry name" value="6-PGluconate_DH-like_C_sf"/>
</dbReference>
<dbReference type="Gene3D" id="1.20.5.100">
    <property type="entry name" value="Cytochrome c1, transmembrane anchor, C-terminal"/>
    <property type="match status" value="1"/>
</dbReference>
<dbReference type="InterPro" id="IPR014026">
    <property type="entry name" value="UDP-Glc/GDP-Man_DH_dimer"/>
</dbReference>
<sequence length="436" mass="47403">MRIVMIGSGYVGLVSGACLADFGHHITCVDKSEAKIDALERGEVPIFEPGLDAIIEHNRSAGRLDFSKDLAAPVADADVVFIAVGTPSRRGDGHADLSYVYAAAREIAAAVSGFTVVVTKSTVPVGTGDEIERIFREEFPGKDIAVVSNPEFLREGAAITDFKRPDRIVIGTEDPRATEVMREVYRPLYLNEAPLYFCERRTSELIKYAANAFLAMKITFINEIADLCEQIGADVQKVAKGIGMDKRIGDKFLHAGPGYGGSCFPKDTLALVKTAQDYDSPMRLIETTVAINDNRKRAMGRKVIAACGGSVRGKKVAVLGLTFKPNTDDMRDAPSITIIQALLDGGATVCAYDPEGMEAAKEMLAPVTYGNDPYEIAEGADAIVLVTEWDEFRALDFKRLKTTMKNPVVVDLRNIYPVAEITRHGFSHFAVGKKTE</sequence>
<evidence type="ECO:0000256" key="10">
    <source>
        <dbReference type="PIRSR" id="PIRSR500134-2"/>
    </source>
</evidence>
<reference evidence="13 14" key="1">
    <citation type="submission" date="2016-09" db="EMBL/GenBank/DDBJ databases">
        <title>The complete genome sequences of Rhizobium gallicum, symbiovars gallicum and phaseoli, symbionts associated to common bean (Phaseolus vulgaris).</title>
        <authorList>
            <person name="Bustos P."/>
            <person name="Santamaria R.I."/>
            <person name="Perez-Carrascal O.M."/>
            <person name="Juarez S."/>
            <person name="Lozano L."/>
            <person name="Martinez-Flores I."/>
            <person name="Martinez-Romero E."/>
            <person name="Cevallos M."/>
            <person name="Romero D."/>
            <person name="Davila G."/>
            <person name="Gonzalez V."/>
        </authorList>
    </citation>
    <scope>NUCLEOTIDE SEQUENCE [LARGE SCALE GENOMIC DNA]</scope>
    <source>
        <strain evidence="13 14">8C-3</strain>
    </source>
</reference>
<dbReference type="GO" id="GO:0006065">
    <property type="term" value="P:UDP-glucuronate biosynthetic process"/>
    <property type="evidence" value="ECO:0007669"/>
    <property type="project" value="UniProtKB-UniPathway"/>
</dbReference>
<dbReference type="PANTHER" id="PTHR43750">
    <property type="entry name" value="UDP-GLUCOSE 6-DEHYDROGENASE TUAD"/>
    <property type="match status" value="1"/>
</dbReference>
<feature type="binding site" evidence="11">
    <location>
        <position position="35"/>
    </location>
    <ligand>
        <name>NAD(+)</name>
        <dbReference type="ChEBI" id="CHEBI:57540"/>
    </ligand>
</feature>
<feature type="binding site" evidence="11">
    <location>
        <position position="266"/>
    </location>
    <ligand>
        <name>NAD(+)</name>
        <dbReference type="ChEBI" id="CHEBI:57540"/>
    </ligand>
</feature>
<dbReference type="SUPFAM" id="SSF48179">
    <property type="entry name" value="6-phosphogluconate dehydrogenase C-terminal domain-like"/>
    <property type="match status" value="1"/>
</dbReference>
<evidence type="ECO:0000256" key="11">
    <source>
        <dbReference type="PIRSR" id="PIRSR500134-3"/>
    </source>
</evidence>
<feature type="domain" description="UDP-glucose/GDP-mannose dehydrogenase C-terminal" evidence="12">
    <location>
        <begin position="317"/>
        <end position="418"/>
    </location>
</feature>
<dbReference type="InterPro" id="IPR036291">
    <property type="entry name" value="NAD(P)-bd_dom_sf"/>
</dbReference>
<dbReference type="UniPathway" id="UPA00038">
    <property type="reaction ID" value="UER00491"/>
</dbReference>
<feature type="binding site" evidence="10">
    <location>
        <position position="260"/>
    </location>
    <ligand>
        <name>substrate</name>
    </ligand>
</feature>
<feature type="binding site" evidence="10">
    <location>
        <position position="324"/>
    </location>
    <ligand>
        <name>substrate</name>
    </ligand>
</feature>
<evidence type="ECO:0000256" key="2">
    <source>
        <dbReference type="ARBA" id="ARBA00006601"/>
    </source>
</evidence>
<evidence type="ECO:0000256" key="4">
    <source>
        <dbReference type="ARBA" id="ARBA00015132"/>
    </source>
</evidence>
<dbReference type="EC" id="1.1.1.22" evidence="3 8"/>
<feature type="binding site" evidence="11">
    <location>
        <position position="122"/>
    </location>
    <ligand>
        <name>NAD(+)</name>
        <dbReference type="ChEBI" id="CHEBI:57540"/>
    </ligand>
</feature>
<feature type="binding site" evidence="10">
    <location>
        <begin position="252"/>
        <end position="256"/>
    </location>
    <ligand>
        <name>substrate</name>
    </ligand>
</feature>
<dbReference type="PROSITE" id="PS51257">
    <property type="entry name" value="PROKAR_LIPOPROTEIN"/>
    <property type="match status" value="1"/>
</dbReference>
<evidence type="ECO:0000256" key="6">
    <source>
        <dbReference type="ARBA" id="ARBA00023027"/>
    </source>
</evidence>
<dbReference type="Pfam" id="PF03720">
    <property type="entry name" value="UDPG_MGDP_dh_C"/>
    <property type="match status" value="1"/>
</dbReference>
<dbReference type="InterPro" id="IPR014027">
    <property type="entry name" value="UDP-Glc/GDP-Man_DH_C"/>
</dbReference>
<name>A0A1L5P6R1_RHIET</name>
<dbReference type="PIRSF" id="PIRSF000124">
    <property type="entry name" value="UDPglc_GDPman_dh"/>
    <property type="match status" value="1"/>
</dbReference>
<dbReference type="SUPFAM" id="SSF51735">
    <property type="entry name" value="NAD(P)-binding Rossmann-fold domains"/>
    <property type="match status" value="1"/>
</dbReference>
<feature type="binding site" evidence="10">
    <location>
        <position position="207"/>
    </location>
    <ligand>
        <name>substrate</name>
    </ligand>
</feature>
<dbReference type="Gene3D" id="3.40.50.720">
    <property type="entry name" value="NAD(P)-binding Rossmann-like Domain"/>
    <property type="match status" value="2"/>
</dbReference>
<feature type="binding site" evidence="11">
    <location>
        <position position="331"/>
    </location>
    <ligand>
        <name>NAD(+)</name>
        <dbReference type="ChEBI" id="CHEBI:57540"/>
    </ligand>
</feature>
<feature type="active site" description="Nucleophile" evidence="9">
    <location>
        <position position="263"/>
    </location>
</feature>
<dbReference type="SUPFAM" id="SSF52413">
    <property type="entry name" value="UDP-glucose/GDP-mannose dehydrogenase C-terminal domain"/>
    <property type="match status" value="1"/>
</dbReference>
<evidence type="ECO:0000256" key="5">
    <source>
        <dbReference type="ARBA" id="ARBA00023002"/>
    </source>
</evidence>
<dbReference type="NCBIfam" id="TIGR03026">
    <property type="entry name" value="NDP-sugDHase"/>
    <property type="match status" value="1"/>
</dbReference>
<dbReference type="InterPro" id="IPR036220">
    <property type="entry name" value="UDP-Glc/GDP-Man_DH_C_sf"/>
</dbReference>
<dbReference type="PANTHER" id="PTHR43750:SF3">
    <property type="entry name" value="UDP-GLUCOSE 6-DEHYDROGENASE TUAD"/>
    <property type="match status" value="1"/>
</dbReference>
<feature type="binding site" evidence="11">
    <location>
        <position position="30"/>
    </location>
    <ligand>
        <name>NAD(+)</name>
        <dbReference type="ChEBI" id="CHEBI:57540"/>
    </ligand>
</feature>
<feature type="binding site" evidence="11">
    <location>
        <position position="155"/>
    </location>
    <ligand>
        <name>NAD(+)</name>
        <dbReference type="ChEBI" id="CHEBI:57540"/>
    </ligand>
</feature>
<feature type="binding site" evidence="11">
    <location>
        <position position="86"/>
    </location>
    <ligand>
        <name>NAD(+)</name>
        <dbReference type="ChEBI" id="CHEBI:57540"/>
    </ligand>
</feature>
<proteinExistence type="inferred from homology"/>
<dbReference type="GO" id="GO:0003979">
    <property type="term" value="F:UDP-glucose 6-dehydrogenase activity"/>
    <property type="evidence" value="ECO:0007669"/>
    <property type="project" value="UniProtKB-EC"/>
</dbReference>
<evidence type="ECO:0000256" key="7">
    <source>
        <dbReference type="ARBA" id="ARBA00047473"/>
    </source>
</evidence>
<gene>
    <name evidence="13" type="primary">rkpK</name>
    <name evidence="13" type="ORF">AM571_CH03011</name>
</gene>
<evidence type="ECO:0000256" key="3">
    <source>
        <dbReference type="ARBA" id="ARBA00012954"/>
    </source>
</evidence>
<evidence type="ECO:0000256" key="8">
    <source>
        <dbReference type="PIRNR" id="PIRNR000124"/>
    </source>
</evidence>
<evidence type="ECO:0000313" key="13">
    <source>
        <dbReference type="EMBL" id="APO75813.1"/>
    </source>
</evidence>
<evidence type="ECO:0000256" key="9">
    <source>
        <dbReference type="PIRSR" id="PIRSR500134-1"/>
    </source>
</evidence>
<dbReference type="PIRSF" id="PIRSF500134">
    <property type="entry name" value="UDPglc_DH_bac"/>
    <property type="match status" value="1"/>
</dbReference>
<dbReference type="RefSeq" id="WP_074062095.1">
    <property type="nucleotide sequence ID" value="NZ_CP017241.1"/>
</dbReference>
<dbReference type="Proteomes" id="UP000185109">
    <property type="component" value="Chromosome"/>
</dbReference>
<evidence type="ECO:0000256" key="1">
    <source>
        <dbReference type="ARBA" id="ARBA00004701"/>
    </source>
</evidence>
<dbReference type="InterPro" id="IPR001732">
    <property type="entry name" value="UDP-Glc/GDP-Man_DH_N"/>
</dbReference>
<organism evidence="13 14">
    <name type="scientific">Rhizobium etli 8C-3</name>
    <dbReference type="NCBI Taxonomy" id="538025"/>
    <lineage>
        <taxon>Bacteria</taxon>
        <taxon>Pseudomonadati</taxon>
        <taxon>Pseudomonadota</taxon>
        <taxon>Alphaproteobacteria</taxon>
        <taxon>Hyphomicrobiales</taxon>
        <taxon>Rhizobiaceae</taxon>
        <taxon>Rhizobium/Agrobacterium group</taxon>
        <taxon>Rhizobium</taxon>
    </lineage>
</organism>
<feature type="binding site" evidence="10">
    <location>
        <begin position="152"/>
        <end position="155"/>
    </location>
    <ligand>
        <name>substrate</name>
    </ligand>
</feature>
<comment type="pathway">
    <text evidence="1">Nucleotide-sugar biosynthesis; UDP-alpha-D-glucuronate biosynthesis; UDP-alpha-D-glucuronate from UDP-alpha-D-glucose: step 1/1.</text>
</comment>
<dbReference type="InterPro" id="IPR028357">
    <property type="entry name" value="UDPglc_DH_bac"/>
</dbReference>
<evidence type="ECO:0000313" key="14">
    <source>
        <dbReference type="Proteomes" id="UP000185109"/>
    </source>
</evidence>